<dbReference type="PANTHER" id="PTHR34818:SF1">
    <property type="entry name" value="PROTEIN BLI-3"/>
    <property type="match status" value="1"/>
</dbReference>
<name>A0A0B5ANH6_9BACL</name>
<reference evidence="2 3" key="1">
    <citation type="submission" date="2014-08" db="EMBL/GenBank/DDBJ databases">
        <title>Complete genome of a marine bacteria Jeotgalibacillus malaysiensis.</title>
        <authorList>
            <person name="Yaakop A.S."/>
            <person name="Chan K.-G."/>
            <person name="Goh K.M."/>
        </authorList>
    </citation>
    <scope>NUCLEOTIDE SEQUENCE [LARGE SCALE GENOMIC DNA]</scope>
    <source>
        <strain evidence="2 3">D5</strain>
    </source>
</reference>
<evidence type="ECO:0000259" key="1">
    <source>
        <dbReference type="Pfam" id="PF01243"/>
    </source>
</evidence>
<dbReference type="InterPro" id="IPR012349">
    <property type="entry name" value="Split_barrel_FMN-bd"/>
</dbReference>
<gene>
    <name evidence="2" type="ORF">JMA_07710</name>
</gene>
<dbReference type="KEGG" id="jeo:JMA_07710"/>
<proteinExistence type="predicted"/>
<dbReference type="STRING" id="1508404.JMA_07710"/>
<dbReference type="InterPro" id="IPR052917">
    <property type="entry name" value="Stress-Dev_Protein"/>
</dbReference>
<organism evidence="2 3">
    <name type="scientific">Jeotgalibacillus malaysiensis</name>
    <dbReference type="NCBI Taxonomy" id="1508404"/>
    <lineage>
        <taxon>Bacteria</taxon>
        <taxon>Bacillati</taxon>
        <taxon>Bacillota</taxon>
        <taxon>Bacilli</taxon>
        <taxon>Bacillales</taxon>
        <taxon>Caryophanaceae</taxon>
        <taxon>Jeotgalibacillus</taxon>
    </lineage>
</organism>
<dbReference type="AlphaFoldDB" id="A0A0B5ANH6"/>
<dbReference type="EMBL" id="CP009416">
    <property type="protein sequence ID" value="AJD90088.1"/>
    <property type="molecule type" value="Genomic_DNA"/>
</dbReference>
<dbReference type="InterPro" id="IPR011576">
    <property type="entry name" value="Pyridox_Oxase_N"/>
</dbReference>
<sequence length="141" mass="16238">MNQQELKDHILSVFENNKTGTLATVKDNRPHSRYMTFYNEGYVLHTPTSVDTHKADEVDENPFVHVLLGYEGDGYADTYVEVAGTAVIRDSKEIKEKLWNDRFKNWFEGPDDPKYVVLEIEPTSIRLMNSGEEPQSLDLDK</sequence>
<dbReference type="SUPFAM" id="SSF50475">
    <property type="entry name" value="FMN-binding split barrel"/>
    <property type="match status" value="1"/>
</dbReference>
<evidence type="ECO:0000313" key="3">
    <source>
        <dbReference type="Proteomes" id="UP000031449"/>
    </source>
</evidence>
<dbReference type="BioCyc" id="JESP1508404:G14D9-9988-MONOMER"/>
<dbReference type="Gene3D" id="2.30.110.10">
    <property type="entry name" value="Electron Transport, Fmn-binding Protein, Chain A"/>
    <property type="match status" value="1"/>
</dbReference>
<dbReference type="Pfam" id="PF01243">
    <property type="entry name" value="PNPOx_N"/>
    <property type="match status" value="1"/>
</dbReference>
<dbReference type="PANTHER" id="PTHR34818">
    <property type="entry name" value="PROTEIN BLI-3"/>
    <property type="match status" value="1"/>
</dbReference>
<dbReference type="Proteomes" id="UP000031449">
    <property type="component" value="Chromosome"/>
</dbReference>
<dbReference type="HOGENOM" id="CLU_133083_0_0_9"/>
<dbReference type="OrthoDB" id="5431160at2"/>
<keyword evidence="3" id="KW-1185">Reference proteome</keyword>
<feature type="domain" description="Pyridoxamine 5'-phosphate oxidase N-terminal" evidence="1">
    <location>
        <begin position="6"/>
        <end position="128"/>
    </location>
</feature>
<protein>
    <submittedName>
        <fullName evidence="2">General stress protein</fullName>
    </submittedName>
</protein>
<evidence type="ECO:0000313" key="2">
    <source>
        <dbReference type="EMBL" id="AJD90088.1"/>
    </source>
</evidence>
<accession>A0A0B5ANH6</accession>